<dbReference type="InterPro" id="IPR018934">
    <property type="entry name" value="RIO_dom"/>
</dbReference>
<evidence type="ECO:0000256" key="7">
    <source>
        <dbReference type="ARBA" id="ARBA00022517"/>
    </source>
</evidence>
<keyword evidence="6" id="KW-0963">Cytoplasm</keyword>
<evidence type="ECO:0000256" key="19">
    <source>
        <dbReference type="PIRSR" id="PIRSR038147-1"/>
    </source>
</evidence>
<dbReference type="InterPro" id="IPR017407">
    <property type="entry name" value="Ser/Thr_kinase_Rio1"/>
</dbReference>
<keyword evidence="11 18" id="KW-0547">Nucleotide-binding</keyword>
<feature type="binding site" evidence="21">
    <location>
        <position position="326"/>
    </location>
    <ligand>
        <name>Mg(2+)</name>
        <dbReference type="ChEBI" id="CHEBI:18420"/>
    </ligand>
</feature>
<evidence type="ECO:0000256" key="9">
    <source>
        <dbReference type="ARBA" id="ARBA00022679"/>
    </source>
</evidence>
<organism evidence="24 25">
    <name type="scientific">Cyclotella cryptica</name>
    <dbReference type="NCBI Taxonomy" id="29204"/>
    <lineage>
        <taxon>Eukaryota</taxon>
        <taxon>Sar</taxon>
        <taxon>Stramenopiles</taxon>
        <taxon>Ochrophyta</taxon>
        <taxon>Bacillariophyta</taxon>
        <taxon>Coscinodiscophyceae</taxon>
        <taxon>Thalassiosirophycidae</taxon>
        <taxon>Stephanodiscales</taxon>
        <taxon>Stephanodiscaceae</taxon>
        <taxon>Cyclotella</taxon>
    </lineage>
</organism>
<feature type="region of interest" description="Disordered" evidence="22">
    <location>
        <begin position="127"/>
        <end position="148"/>
    </location>
</feature>
<feature type="domain" description="RIO kinase" evidence="23">
    <location>
        <begin position="141"/>
        <end position="373"/>
    </location>
</feature>
<evidence type="ECO:0000256" key="1">
    <source>
        <dbReference type="ARBA" id="ARBA00001946"/>
    </source>
</evidence>
<feature type="compositionally biased region" description="Basic and acidic residues" evidence="22">
    <location>
        <begin position="129"/>
        <end position="148"/>
    </location>
</feature>
<dbReference type="Proteomes" id="UP001516023">
    <property type="component" value="Unassembled WGS sequence"/>
</dbReference>
<comment type="catalytic activity">
    <reaction evidence="16 18">
        <text>L-threonyl-[protein] + ATP = O-phospho-L-threonyl-[protein] + ADP + H(+)</text>
        <dbReference type="Rhea" id="RHEA:46608"/>
        <dbReference type="Rhea" id="RHEA-COMP:11060"/>
        <dbReference type="Rhea" id="RHEA-COMP:11605"/>
        <dbReference type="ChEBI" id="CHEBI:15378"/>
        <dbReference type="ChEBI" id="CHEBI:30013"/>
        <dbReference type="ChEBI" id="CHEBI:30616"/>
        <dbReference type="ChEBI" id="CHEBI:61977"/>
        <dbReference type="ChEBI" id="CHEBI:456216"/>
        <dbReference type="EC" id="2.7.11.1"/>
    </reaction>
</comment>
<evidence type="ECO:0000256" key="6">
    <source>
        <dbReference type="ARBA" id="ARBA00022490"/>
    </source>
</evidence>
<dbReference type="GO" id="GO:0004674">
    <property type="term" value="F:protein serine/threonine kinase activity"/>
    <property type="evidence" value="ECO:0007669"/>
    <property type="project" value="UniProtKB-KW"/>
</dbReference>
<name>A0ABD3Q860_9STRA</name>
<keyword evidence="25" id="KW-1185">Reference proteome</keyword>
<evidence type="ECO:0000256" key="15">
    <source>
        <dbReference type="ARBA" id="ARBA00022842"/>
    </source>
</evidence>
<comment type="similarity">
    <text evidence="3 18">Belongs to the protein kinase superfamily. RIO-type Ser/Thr kinase family.</text>
</comment>
<keyword evidence="13" id="KW-0378">Hydrolase</keyword>
<feature type="compositionally biased region" description="Acidic residues" evidence="22">
    <location>
        <begin position="68"/>
        <end position="80"/>
    </location>
</feature>
<evidence type="ECO:0000313" key="24">
    <source>
        <dbReference type="EMBL" id="KAL3796572.1"/>
    </source>
</evidence>
<dbReference type="GO" id="GO:0046872">
    <property type="term" value="F:metal ion binding"/>
    <property type="evidence" value="ECO:0007669"/>
    <property type="project" value="UniProtKB-KW"/>
</dbReference>
<protein>
    <recommendedName>
        <fullName evidence="5 18">Serine/threonine-protein kinase RIO1</fullName>
        <ecNumber evidence="4 18">2.7.11.1</ecNumber>
    </recommendedName>
</protein>
<dbReference type="PROSITE" id="PS01245">
    <property type="entry name" value="RIO1"/>
    <property type="match status" value="1"/>
</dbReference>
<sequence length="585" mass="65677">MQGQFDDAPEGDEAAAPMEIVSQQQSDDDFVASIRAKMMLLISNPAHSPTDDENCINSSHKTEPTQYVEDDDDDDDDMFDLLDDEDETLHNPSCKSSLKTNLASISSARINLDNKNMSHAVSNAVTKMQHLESSKRKSHTGRDDRATSEQCLDPRTRLILFRMLSNGFLELIDGCLSTGKEANVYYAKAGRYGGSSWMARSGGDGDGSVSGDSYSNVTFAPLLSADITEYAIKIYKTSILVFKDRDKYVSGEHRWRKGYCKSNPRKMVKVWAEKEMRNYRRIYNAGIPCPAPILLKSHVLIMEFLVHGDLSEYNLLWHKNEVYVIDVSQSVESDHPSALDFLRKDVSNVNDFFRKMANLNVMTTRQLFDFVTSTVIEDTPEAESAAIDAVMKCVDSNAMMMENATENERRAQHQQESVDEAVFMSQFLPRSLNQVADYEVGKIEEGDVEETYAQAVAALTGNEDVVIAASKKASVHVSFKPAVDDDDDDGEEEDGTSNCELENEESDGESRSDDDESNDCEETDQSFKQYMTPEERAAAKEAERALRKSNKKAVKEAQSEKRKNKIKKKEKQRAINKTKGNKKKK</sequence>
<evidence type="ECO:0000256" key="3">
    <source>
        <dbReference type="ARBA" id="ARBA00009196"/>
    </source>
</evidence>
<gene>
    <name evidence="24" type="ORF">HJC23_009703</name>
</gene>
<evidence type="ECO:0000256" key="18">
    <source>
        <dbReference type="PIRNR" id="PIRNR038147"/>
    </source>
</evidence>
<evidence type="ECO:0000313" key="25">
    <source>
        <dbReference type="Proteomes" id="UP001516023"/>
    </source>
</evidence>
<keyword evidence="8 18" id="KW-0723">Serine/threonine-protein kinase</keyword>
<evidence type="ECO:0000256" key="11">
    <source>
        <dbReference type="ARBA" id="ARBA00022741"/>
    </source>
</evidence>
<evidence type="ECO:0000256" key="22">
    <source>
        <dbReference type="SAM" id="MobiDB-lite"/>
    </source>
</evidence>
<dbReference type="SUPFAM" id="SSF56112">
    <property type="entry name" value="Protein kinase-like (PK-like)"/>
    <property type="match status" value="1"/>
</dbReference>
<evidence type="ECO:0000256" key="8">
    <source>
        <dbReference type="ARBA" id="ARBA00022527"/>
    </source>
</evidence>
<keyword evidence="12 18" id="KW-0418">Kinase</keyword>
<feature type="compositionally biased region" description="Acidic residues" evidence="22">
    <location>
        <begin position="484"/>
        <end position="524"/>
    </location>
</feature>
<comment type="caution">
    <text evidence="24">The sequence shown here is derived from an EMBL/GenBank/DDBJ whole genome shotgun (WGS) entry which is preliminary data.</text>
</comment>
<accession>A0ABD3Q860</accession>
<dbReference type="SMART" id="SM00090">
    <property type="entry name" value="RIO"/>
    <property type="match status" value="1"/>
</dbReference>
<dbReference type="InterPro" id="IPR051272">
    <property type="entry name" value="RIO-type_Ser/Thr_kinase"/>
</dbReference>
<dbReference type="GO" id="GO:0042254">
    <property type="term" value="P:ribosome biogenesis"/>
    <property type="evidence" value="ECO:0007669"/>
    <property type="project" value="UniProtKB-KW"/>
</dbReference>
<keyword evidence="15" id="KW-0460">Magnesium</keyword>
<dbReference type="PIRSF" id="PIRSF038147">
    <property type="entry name" value="Ser/Thr_PK_RIO1"/>
    <property type="match status" value="1"/>
</dbReference>
<dbReference type="PANTHER" id="PTHR45723">
    <property type="entry name" value="SERINE/THREONINE-PROTEIN KINASE RIO1"/>
    <property type="match status" value="1"/>
</dbReference>
<keyword evidence="9 18" id="KW-0808">Transferase</keyword>
<feature type="binding site" evidence="20">
    <location>
        <position position="233"/>
    </location>
    <ligand>
        <name>ATP</name>
        <dbReference type="ChEBI" id="CHEBI:30616"/>
    </ligand>
</feature>
<evidence type="ECO:0000256" key="10">
    <source>
        <dbReference type="ARBA" id="ARBA00022723"/>
    </source>
</evidence>
<comment type="catalytic activity">
    <reaction evidence="17 18">
        <text>L-seryl-[protein] + ATP = O-phospho-L-seryl-[protein] + ADP + H(+)</text>
        <dbReference type="Rhea" id="RHEA:17989"/>
        <dbReference type="Rhea" id="RHEA-COMP:9863"/>
        <dbReference type="Rhea" id="RHEA-COMP:11604"/>
        <dbReference type="ChEBI" id="CHEBI:15378"/>
        <dbReference type="ChEBI" id="CHEBI:29999"/>
        <dbReference type="ChEBI" id="CHEBI:30616"/>
        <dbReference type="ChEBI" id="CHEBI:83421"/>
        <dbReference type="ChEBI" id="CHEBI:456216"/>
        <dbReference type="EC" id="2.7.11.1"/>
    </reaction>
</comment>
<dbReference type="Pfam" id="PF01163">
    <property type="entry name" value="RIO1"/>
    <property type="match status" value="1"/>
</dbReference>
<dbReference type="EMBL" id="JABMIG020000062">
    <property type="protein sequence ID" value="KAL3796572.1"/>
    <property type="molecule type" value="Genomic_DNA"/>
</dbReference>
<dbReference type="GO" id="GO:0005737">
    <property type="term" value="C:cytoplasm"/>
    <property type="evidence" value="ECO:0007669"/>
    <property type="project" value="UniProtKB-SubCell"/>
</dbReference>
<evidence type="ECO:0000256" key="17">
    <source>
        <dbReference type="ARBA" id="ARBA00048679"/>
    </source>
</evidence>
<feature type="binding site" evidence="21">
    <location>
        <position position="314"/>
    </location>
    <ligand>
        <name>Mg(2+)</name>
        <dbReference type="ChEBI" id="CHEBI:18420"/>
    </ligand>
</feature>
<evidence type="ECO:0000256" key="4">
    <source>
        <dbReference type="ARBA" id="ARBA00012513"/>
    </source>
</evidence>
<feature type="region of interest" description="Disordered" evidence="22">
    <location>
        <begin position="480"/>
        <end position="585"/>
    </location>
</feature>
<feature type="region of interest" description="Disordered" evidence="22">
    <location>
        <begin position="1"/>
        <end position="27"/>
    </location>
</feature>
<keyword evidence="10" id="KW-0479">Metal-binding</keyword>
<evidence type="ECO:0000256" key="5">
    <source>
        <dbReference type="ARBA" id="ARBA00016038"/>
    </source>
</evidence>
<comment type="subcellular location">
    <subcellularLocation>
        <location evidence="2">Cytoplasm</location>
    </subcellularLocation>
</comment>
<reference evidence="24 25" key="1">
    <citation type="journal article" date="2020" name="G3 (Bethesda)">
        <title>Improved Reference Genome for Cyclotella cryptica CCMP332, a Model for Cell Wall Morphogenesis, Salinity Adaptation, and Lipid Production in Diatoms (Bacillariophyta).</title>
        <authorList>
            <person name="Roberts W.R."/>
            <person name="Downey K.M."/>
            <person name="Ruck E.C."/>
            <person name="Traller J.C."/>
            <person name="Alverson A.J."/>
        </authorList>
    </citation>
    <scope>NUCLEOTIDE SEQUENCE [LARGE SCALE GENOMIC DNA]</scope>
    <source>
        <strain evidence="24 25">CCMP332</strain>
    </source>
</reference>
<dbReference type="AlphaFoldDB" id="A0ABD3Q860"/>
<feature type="region of interest" description="Disordered" evidence="22">
    <location>
        <begin position="44"/>
        <end position="80"/>
    </location>
</feature>
<evidence type="ECO:0000256" key="12">
    <source>
        <dbReference type="ARBA" id="ARBA00022777"/>
    </source>
</evidence>
<dbReference type="InterPro" id="IPR018935">
    <property type="entry name" value="RIO_kinase_CS"/>
</dbReference>
<evidence type="ECO:0000256" key="14">
    <source>
        <dbReference type="ARBA" id="ARBA00022840"/>
    </source>
</evidence>
<feature type="compositionally biased region" description="Basic residues" evidence="22">
    <location>
        <begin position="562"/>
        <end position="585"/>
    </location>
</feature>
<proteinExistence type="inferred from homology"/>
<evidence type="ECO:0000256" key="16">
    <source>
        <dbReference type="ARBA" id="ARBA00047899"/>
    </source>
</evidence>
<evidence type="ECO:0000256" key="20">
    <source>
        <dbReference type="PIRSR" id="PIRSR038147-2"/>
    </source>
</evidence>
<evidence type="ECO:0000256" key="21">
    <source>
        <dbReference type="PIRSR" id="PIRSR038147-3"/>
    </source>
</evidence>
<comment type="cofactor">
    <cofactor evidence="1 21">
        <name>Mg(2+)</name>
        <dbReference type="ChEBI" id="CHEBI:18420"/>
    </cofactor>
</comment>
<dbReference type="InterPro" id="IPR000687">
    <property type="entry name" value="RIO_kinase"/>
</dbReference>
<feature type="active site" description="4-aspartylphosphate intermediate" evidence="19">
    <location>
        <position position="326"/>
    </location>
</feature>
<dbReference type="Gene3D" id="3.30.200.20">
    <property type="entry name" value="Phosphorylase Kinase, domain 1"/>
    <property type="match status" value="1"/>
</dbReference>
<evidence type="ECO:0000256" key="2">
    <source>
        <dbReference type="ARBA" id="ARBA00004496"/>
    </source>
</evidence>
<feature type="active site" description="Proton acceptor" evidence="19">
    <location>
        <position position="309"/>
    </location>
</feature>
<dbReference type="InterPro" id="IPR011009">
    <property type="entry name" value="Kinase-like_dom_sf"/>
</dbReference>
<feature type="compositionally biased region" description="Basic and acidic residues" evidence="22">
    <location>
        <begin position="533"/>
        <end position="546"/>
    </location>
</feature>
<keyword evidence="14 18" id="KW-0067">ATP-binding</keyword>
<dbReference type="GO" id="GO:0005524">
    <property type="term" value="F:ATP binding"/>
    <property type="evidence" value="ECO:0007669"/>
    <property type="project" value="UniProtKB-KW"/>
</dbReference>
<evidence type="ECO:0000256" key="13">
    <source>
        <dbReference type="ARBA" id="ARBA00022801"/>
    </source>
</evidence>
<dbReference type="EC" id="2.7.11.1" evidence="4 18"/>
<dbReference type="GO" id="GO:0016787">
    <property type="term" value="F:hydrolase activity"/>
    <property type="evidence" value="ECO:0007669"/>
    <property type="project" value="UniProtKB-KW"/>
</dbReference>
<keyword evidence="7" id="KW-0690">Ribosome biogenesis</keyword>
<evidence type="ECO:0000259" key="23">
    <source>
        <dbReference type="SMART" id="SM00090"/>
    </source>
</evidence>